<feature type="transmembrane region" description="Helical" evidence="9">
    <location>
        <begin position="162"/>
        <end position="180"/>
    </location>
</feature>
<feature type="transmembrane region" description="Helical" evidence="9">
    <location>
        <begin position="31"/>
        <end position="51"/>
    </location>
</feature>
<evidence type="ECO:0000256" key="1">
    <source>
        <dbReference type="ARBA" id="ARBA00004653"/>
    </source>
</evidence>
<dbReference type="FunFam" id="1.10.3730.20:FF:000037">
    <property type="entry name" value="Nucleotide Sugar TransPorter family"/>
    <property type="match status" value="1"/>
</dbReference>
<reference evidence="10" key="1">
    <citation type="submission" date="2020-04" db="EMBL/GenBank/DDBJ databases">
        <authorList>
            <person name="Neveu A P."/>
        </authorList>
    </citation>
    <scope>NUCLEOTIDE SEQUENCE</scope>
    <source>
        <tissue evidence="10">Whole embryo</tissue>
    </source>
</reference>
<dbReference type="AlphaFoldDB" id="A0A6F9DT89"/>
<sequence length="348" mass="37735">METNRPKEGNLIAEVQTTTETSSAMAANMKYISLVCLVIQNATLILAMRYARTREGEIFFSTVAVVGSELLKLLTCLLIILYEHEGNVKSWTSHLYGSIVLQPMDTLKMSIPAIIYMVQNNLLYVAVSNLPAATYQVTYQLKILTTAMFSVTMLGKSLAKHQWFAMLLLFAGVAIVQVQVQSGKEKSQTDVEQNALKGLIAVIASCISSGFAGVYFEKILKGSKGSVWLRNIQLGLFGAISGLIGVWTKDGAGVAEKGLFFGFTPLVYFIICIQAFGGLLVAVVIKYADNILKGFATSISIIVSTVAAVFIFSFNVTLLFVIGATLVILAVYLYSLPKPEKAGLPKPV</sequence>
<keyword evidence="8 9" id="KW-0472">Membrane</keyword>
<keyword evidence="4" id="KW-0762">Sugar transport</keyword>
<comment type="similarity">
    <text evidence="2">Belongs to the nucleotide-sugar transporter family. SLC35A subfamily.</text>
</comment>
<comment type="subcellular location">
    <subcellularLocation>
        <location evidence="1">Golgi apparatus membrane</location>
        <topology evidence="1">Multi-pass membrane protein</topology>
    </subcellularLocation>
</comment>
<evidence type="ECO:0000256" key="7">
    <source>
        <dbReference type="ARBA" id="ARBA00023034"/>
    </source>
</evidence>
<evidence type="ECO:0000256" key="9">
    <source>
        <dbReference type="SAM" id="Phobius"/>
    </source>
</evidence>
<evidence type="ECO:0000256" key="3">
    <source>
        <dbReference type="ARBA" id="ARBA00022448"/>
    </source>
</evidence>
<dbReference type="GO" id="GO:0015165">
    <property type="term" value="F:pyrimidine nucleotide-sugar transmembrane transporter activity"/>
    <property type="evidence" value="ECO:0007669"/>
    <property type="project" value="InterPro"/>
</dbReference>
<keyword evidence="7" id="KW-0333">Golgi apparatus</keyword>
<feature type="transmembrane region" description="Helical" evidence="9">
    <location>
        <begin position="292"/>
        <end position="312"/>
    </location>
</feature>
<feature type="transmembrane region" description="Helical" evidence="9">
    <location>
        <begin position="58"/>
        <end position="82"/>
    </location>
</feature>
<evidence type="ECO:0000256" key="4">
    <source>
        <dbReference type="ARBA" id="ARBA00022597"/>
    </source>
</evidence>
<dbReference type="PANTHER" id="PTHR10231">
    <property type="entry name" value="NUCLEOTIDE-SUGAR TRANSMEMBRANE TRANSPORTER"/>
    <property type="match status" value="1"/>
</dbReference>
<proteinExistence type="evidence at transcript level"/>
<evidence type="ECO:0000256" key="8">
    <source>
        <dbReference type="ARBA" id="ARBA00023136"/>
    </source>
</evidence>
<evidence type="ECO:0000256" key="6">
    <source>
        <dbReference type="ARBA" id="ARBA00022989"/>
    </source>
</evidence>
<feature type="transmembrane region" description="Helical" evidence="9">
    <location>
        <begin position="195"/>
        <end position="216"/>
    </location>
</feature>
<organism evidence="10">
    <name type="scientific">Phallusia mammillata</name>
    <dbReference type="NCBI Taxonomy" id="59560"/>
    <lineage>
        <taxon>Eukaryota</taxon>
        <taxon>Metazoa</taxon>
        <taxon>Chordata</taxon>
        <taxon>Tunicata</taxon>
        <taxon>Ascidiacea</taxon>
        <taxon>Phlebobranchia</taxon>
        <taxon>Ascidiidae</taxon>
        <taxon>Phallusia</taxon>
    </lineage>
</organism>
<feature type="transmembrane region" description="Helical" evidence="9">
    <location>
        <begin position="318"/>
        <end position="336"/>
    </location>
</feature>
<dbReference type="GO" id="GO:0000139">
    <property type="term" value="C:Golgi membrane"/>
    <property type="evidence" value="ECO:0007669"/>
    <property type="project" value="UniProtKB-SubCell"/>
</dbReference>
<keyword evidence="3" id="KW-0813">Transport</keyword>
<dbReference type="SUPFAM" id="SSF103481">
    <property type="entry name" value="Multidrug resistance efflux transporter EmrE"/>
    <property type="match status" value="1"/>
</dbReference>
<keyword evidence="5 9" id="KW-0812">Transmembrane</keyword>
<evidence type="ECO:0000313" key="10">
    <source>
        <dbReference type="EMBL" id="CAB3266230.1"/>
    </source>
</evidence>
<feature type="transmembrane region" description="Helical" evidence="9">
    <location>
        <begin position="259"/>
        <end position="285"/>
    </location>
</feature>
<accession>A0A6F9DT89</accession>
<name>A0A6F9DT89_9ASCI</name>
<feature type="transmembrane region" description="Helical" evidence="9">
    <location>
        <begin position="228"/>
        <end position="247"/>
    </location>
</feature>
<keyword evidence="6 9" id="KW-1133">Transmembrane helix</keyword>
<evidence type="ECO:0000256" key="5">
    <source>
        <dbReference type="ARBA" id="ARBA00022692"/>
    </source>
</evidence>
<protein>
    <submittedName>
        <fullName evidence="10">UDP-galactose translocator</fullName>
    </submittedName>
</protein>
<dbReference type="InterPro" id="IPR037185">
    <property type="entry name" value="EmrE-like"/>
</dbReference>
<evidence type="ECO:0000256" key="2">
    <source>
        <dbReference type="ARBA" id="ARBA00009976"/>
    </source>
</evidence>
<dbReference type="NCBIfam" id="TIGR00803">
    <property type="entry name" value="nst"/>
    <property type="match status" value="1"/>
</dbReference>
<dbReference type="InterPro" id="IPR007271">
    <property type="entry name" value="Nuc_sug_transpt"/>
</dbReference>
<dbReference type="Pfam" id="PF04142">
    <property type="entry name" value="Nuc_sug_transp"/>
    <property type="match status" value="1"/>
</dbReference>
<dbReference type="EMBL" id="LR790368">
    <property type="protein sequence ID" value="CAB3266230.1"/>
    <property type="molecule type" value="mRNA"/>
</dbReference>
<dbReference type="PIRSF" id="PIRSF005799">
    <property type="entry name" value="UDP-gal_transpt"/>
    <property type="match status" value="1"/>
</dbReference>
<gene>
    <name evidence="10" type="primary">Slc35a2</name>
</gene>